<dbReference type="PANTHER" id="PTHR33525:SF3">
    <property type="entry name" value="RIBONUCLEASE Y"/>
    <property type="match status" value="1"/>
</dbReference>
<proteinExistence type="predicted"/>
<name>A0A4R3MZE5_9GAMM</name>
<organism evidence="2 3">
    <name type="scientific">Thiobaca trueperi</name>
    <dbReference type="NCBI Taxonomy" id="127458"/>
    <lineage>
        <taxon>Bacteria</taxon>
        <taxon>Pseudomonadati</taxon>
        <taxon>Pseudomonadota</taxon>
        <taxon>Gammaproteobacteria</taxon>
        <taxon>Chromatiales</taxon>
        <taxon>Chromatiaceae</taxon>
        <taxon>Thiobaca</taxon>
    </lineage>
</organism>
<dbReference type="AlphaFoldDB" id="A0A4R3MZE5"/>
<evidence type="ECO:0000259" key="1">
    <source>
        <dbReference type="PROSITE" id="PS51833"/>
    </source>
</evidence>
<dbReference type="PROSITE" id="PS51833">
    <property type="entry name" value="HDOD"/>
    <property type="match status" value="1"/>
</dbReference>
<keyword evidence="3" id="KW-1185">Reference proteome</keyword>
<dbReference type="Gene3D" id="1.10.3210.10">
    <property type="entry name" value="Hypothetical protein af1432"/>
    <property type="match status" value="1"/>
</dbReference>
<dbReference type="SUPFAM" id="SSF109604">
    <property type="entry name" value="HD-domain/PDEase-like"/>
    <property type="match status" value="1"/>
</dbReference>
<dbReference type="InterPro" id="IPR013976">
    <property type="entry name" value="HDOD"/>
</dbReference>
<dbReference type="Pfam" id="PF08668">
    <property type="entry name" value="HDOD"/>
    <property type="match status" value="1"/>
</dbReference>
<accession>A0A4R3MZE5</accession>
<sequence>MSSMTLDTLVQRTGRLLAIPRVVGEVLKLLSDPDSRQSAIAALLAHDPALVAIVLRLANSPAFAPARTVDSVERAIMLLGRDHLRRLVIAGAVTQASERLPMQNLLPLEVFWRHSAYCAVIARLLAELEAPDLAGTVFLGGLMHDLGQLILFSQAPEAAHLAFLRSLSEPDSISPQSAERAELGFDHAQLGGALAAHWGLPDVLCACLRFHHSPLDAPETFRLPVVLVHLANTGAHLAELDSRDWRDAPPVDPAVWAAVRMRPEALLESVEKAQHQVLAVEALRNPQLAG</sequence>
<dbReference type="EMBL" id="SMAO01000004">
    <property type="protein sequence ID" value="TCT21227.1"/>
    <property type="molecule type" value="Genomic_DNA"/>
</dbReference>
<evidence type="ECO:0000313" key="2">
    <source>
        <dbReference type="EMBL" id="TCT21227.1"/>
    </source>
</evidence>
<dbReference type="Proteomes" id="UP000295717">
    <property type="component" value="Unassembled WGS sequence"/>
</dbReference>
<evidence type="ECO:0000313" key="3">
    <source>
        <dbReference type="Proteomes" id="UP000295717"/>
    </source>
</evidence>
<comment type="caution">
    <text evidence="2">The sequence shown here is derived from an EMBL/GenBank/DDBJ whole genome shotgun (WGS) entry which is preliminary data.</text>
</comment>
<feature type="domain" description="HDOD" evidence="1">
    <location>
        <begin position="16"/>
        <end position="214"/>
    </location>
</feature>
<dbReference type="InterPro" id="IPR052340">
    <property type="entry name" value="RNase_Y/CdgJ"/>
</dbReference>
<dbReference type="PANTHER" id="PTHR33525">
    <property type="match status" value="1"/>
</dbReference>
<reference evidence="2 3" key="1">
    <citation type="submission" date="2019-03" db="EMBL/GenBank/DDBJ databases">
        <title>Genomic Encyclopedia of Type Strains, Phase IV (KMG-IV): sequencing the most valuable type-strain genomes for metagenomic binning, comparative biology and taxonomic classification.</title>
        <authorList>
            <person name="Goeker M."/>
        </authorList>
    </citation>
    <scope>NUCLEOTIDE SEQUENCE [LARGE SCALE GENOMIC DNA]</scope>
    <source>
        <strain evidence="2 3">DSM 13587</strain>
    </source>
</reference>
<gene>
    <name evidence="2" type="ORF">EDC35_10482</name>
</gene>
<protein>
    <submittedName>
        <fullName evidence="2">HD-like signal output (HDOD) protein</fullName>
    </submittedName>
</protein>